<dbReference type="CDD" id="cd00293">
    <property type="entry name" value="USP-like"/>
    <property type="match status" value="1"/>
</dbReference>
<protein>
    <submittedName>
        <fullName evidence="1">Nucleotide-binding universal stress protein, UspA family</fullName>
    </submittedName>
</protein>
<gene>
    <name evidence="1" type="ORF">SAMN04489842_3788</name>
</gene>
<dbReference type="OrthoDB" id="260697at2157"/>
<sequence length="143" mass="16078">MALVVVPVRYPLTKRSRRTLERAIEVAQERDAALTVLHVDLYQNGKKVTRIDLKTAVERSFGPIENTRYVVRTGFLVEESILDEVAAEDADVVVIGNQSASRLRRVFRRFTSNPDIDRFLREHLDCEVITVNGGSAAASYSSD</sequence>
<dbReference type="RefSeq" id="WP_090385343.1">
    <property type="nucleotide sequence ID" value="NZ_FNLC01000006.1"/>
</dbReference>
<evidence type="ECO:0000313" key="2">
    <source>
        <dbReference type="Proteomes" id="UP000198848"/>
    </source>
</evidence>
<dbReference type="InterPro" id="IPR014729">
    <property type="entry name" value="Rossmann-like_a/b/a_fold"/>
</dbReference>
<dbReference type="AlphaFoldDB" id="A0A1H1IUI1"/>
<dbReference type="STRING" id="1095778.SAMN04489842_3788"/>
<name>A0A1H1IUI1_NATTX</name>
<reference evidence="2" key="1">
    <citation type="submission" date="2016-10" db="EMBL/GenBank/DDBJ databases">
        <authorList>
            <person name="Varghese N."/>
            <person name="Submissions S."/>
        </authorList>
    </citation>
    <scope>NUCLEOTIDE SEQUENCE [LARGE SCALE GENOMIC DNA]</scope>
    <source>
        <strain evidence="2">DSM 24767</strain>
    </source>
</reference>
<dbReference type="Gene3D" id="3.40.50.620">
    <property type="entry name" value="HUPs"/>
    <property type="match status" value="1"/>
</dbReference>
<keyword evidence="2" id="KW-1185">Reference proteome</keyword>
<evidence type="ECO:0000313" key="1">
    <source>
        <dbReference type="EMBL" id="SDR41367.1"/>
    </source>
</evidence>
<accession>A0A1H1IUI1</accession>
<dbReference type="EMBL" id="FNLC01000006">
    <property type="protein sequence ID" value="SDR41367.1"/>
    <property type="molecule type" value="Genomic_DNA"/>
</dbReference>
<dbReference type="SUPFAM" id="SSF52402">
    <property type="entry name" value="Adenine nucleotide alpha hydrolases-like"/>
    <property type="match status" value="1"/>
</dbReference>
<dbReference type="Proteomes" id="UP000198848">
    <property type="component" value="Unassembled WGS sequence"/>
</dbReference>
<proteinExistence type="predicted"/>
<organism evidence="1 2">
    <name type="scientific">Natronobacterium texcoconense</name>
    <dbReference type="NCBI Taxonomy" id="1095778"/>
    <lineage>
        <taxon>Archaea</taxon>
        <taxon>Methanobacteriati</taxon>
        <taxon>Methanobacteriota</taxon>
        <taxon>Stenosarchaea group</taxon>
        <taxon>Halobacteria</taxon>
        <taxon>Halobacteriales</taxon>
        <taxon>Natrialbaceae</taxon>
        <taxon>Natronobacterium</taxon>
    </lineage>
</organism>